<accession>A0ABU1AMM0</accession>
<evidence type="ECO:0000313" key="4">
    <source>
        <dbReference type="Proteomes" id="UP001243717"/>
    </source>
</evidence>
<feature type="region of interest" description="Disordered" evidence="1">
    <location>
        <begin position="74"/>
        <end position="97"/>
    </location>
</feature>
<dbReference type="EMBL" id="JARXIC010000018">
    <property type="protein sequence ID" value="MDQ8195100.1"/>
    <property type="molecule type" value="Genomic_DNA"/>
</dbReference>
<sequence length="97" mass="10786">MSQVHSIRSPQDLGVLLVQARKKKGLSQRQLAKEFGVSQAWISRVEQGYQKTWIGQVFRLAVYLGIDLTVEVGPSKEKESSGAPSTSKNYPNLDQLV</sequence>
<feature type="domain" description="HTH cro/C1-type" evidence="2">
    <location>
        <begin position="17"/>
        <end position="72"/>
    </location>
</feature>
<keyword evidence="4" id="KW-1185">Reference proteome</keyword>
<feature type="compositionally biased region" description="Polar residues" evidence="1">
    <location>
        <begin position="82"/>
        <end position="97"/>
    </location>
</feature>
<comment type="caution">
    <text evidence="3">The sequence shown here is derived from an EMBL/GenBank/DDBJ whole genome shotgun (WGS) entry which is preliminary data.</text>
</comment>
<evidence type="ECO:0000256" key="1">
    <source>
        <dbReference type="SAM" id="MobiDB-lite"/>
    </source>
</evidence>
<evidence type="ECO:0000313" key="3">
    <source>
        <dbReference type="EMBL" id="MDQ8195100.1"/>
    </source>
</evidence>
<gene>
    <name evidence="3" type="ORF">QEH59_11735</name>
</gene>
<dbReference type="CDD" id="cd00093">
    <property type="entry name" value="HTH_XRE"/>
    <property type="match status" value="1"/>
</dbReference>
<dbReference type="PROSITE" id="PS50943">
    <property type="entry name" value="HTH_CROC1"/>
    <property type="match status" value="1"/>
</dbReference>
<dbReference type="Proteomes" id="UP001243717">
    <property type="component" value="Unassembled WGS sequence"/>
</dbReference>
<dbReference type="InterPro" id="IPR010982">
    <property type="entry name" value="Lambda_DNA-bd_dom_sf"/>
</dbReference>
<evidence type="ECO:0000259" key="2">
    <source>
        <dbReference type="PROSITE" id="PS50943"/>
    </source>
</evidence>
<organism evidence="3 4">
    <name type="scientific">Thalassobacterium sedimentorum</name>
    <dbReference type="NCBI Taxonomy" id="3041258"/>
    <lineage>
        <taxon>Bacteria</taxon>
        <taxon>Pseudomonadati</taxon>
        <taxon>Verrucomicrobiota</taxon>
        <taxon>Opitutia</taxon>
        <taxon>Puniceicoccales</taxon>
        <taxon>Coraliomargaritaceae</taxon>
        <taxon>Thalassobacterium</taxon>
    </lineage>
</organism>
<dbReference type="SMART" id="SM00530">
    <property type="entry name" value="HTH_XRE"/>
    <property type="match status" value="1"/>
</dbReference>
<proteinExistence type="predicted"/>
<reference evidence="3 4" key="1">
    <citation type="submission" date="2023-04" db="EMBL/GenBank/DDBJ databases">
        <title>A novel bacteria isolated from coastal sediment.</title>
        <authorList>
            <person name="Liu X.-J."/>
            <person name="Du Z.-J."/>
        </authorList>
    </citation>
    <scope>NUCLEOTIDE SEQUENCE [LARGE SCALE GENOMIC DNA]</scope>
    <source>
        <strain evidence="3 4">SDUM461004</strain>
    </source>
</reference>
<dbReference type="Gene3D" id="1.10.260.40">
    <property type="entry name" value="lambda repressor-like DNA-binding domains"/>
    <property type="match status" value="1"/>
</dbReference>
<dbReference type="SUPFAM" id="SSF47413">
    <property type="entry name" value="lambda repressor-like DNA-binding domains"/>
    <property type="match status" value="1"/>
</dbReference>
<dbReference type="InterPro" id="IPR001387">
    <property type="entry name" value="Cro/C1-type_HTH"/>
</dbReference>
<name>A0ABU1AMM0_9BACT</name>
<dbReference type="Pfam" id="PF01381">
    <property type="entry name" value="HTH_3"/>
    <property type="match status" value="1"/>
</dbReference>
<protein>
    <submittedName>
        <fullName evidence="3">Helix-turn-helix transcriptional regulator</fullName>
    </submittedName>
</protein>